<dbReference type="EC" id="3.6.1.22" evidence="4"/>
<dbReference type="Pfam" id="PF00293">
    <property type="entry name" value="NUDIX"/>
    <property type="match status" value="1"/>
</dbReference>
<dbReference type="Gene3D" id="3.90.79.20">
    <property type="match status" value="1"/>
</dbReference>
<dbReference type="GO" id="GO:0006742">
    <property type="term" value="P:NADP+ catabolic process"/>
    <property type="evidence" value="ECO:0007669"/>
    <property type="project" value="TreeGrafter"/>
</dbReference>
<dbReference type="PANTHER" id="PTHR42904">
    <property type="entry name" value="NUDIX HYDROLASE, NUDC SUBFAMILY"/>
    <property type="match status" value="1"/>
</dbReference>
<dbReference type="InterPro" id="IPR050241">
    <property type="entry name" value="NAD-cap_RNA_hydrolase_NudC"/>
</dbReference>
<dbReference type="GO" id="GO:0046872">
    <property type="term" value="F:metal ion binding"/>
    <property type="evidence" value="ECO:0007669"/>
    <property type="project" value="UniProtKB-KW"/>
</dbReference>
<reference evidence="11 12" key="1">
    <citation type="journal article" date="2014" name="Genome Announc.">
        <title>Draft Genome Sequence of Lutibaculum baratangense Strain AMV1T, Isolated from a Mud Volcano in Andamans, India.</title>
        <authorList>
            <person name="Singh A."/>
            <person name="Sreenivas A."/>
            <person name="Sathyanarayana Reddy G."/>
            <person name="Pinnaka A.K."/>
            <person name="Shivaji S."/>
        </authorList>
    </citation>
    <scope>NUCLEOTIDE SEQUENCE [LARGE SCALE GENOMIC DNA]</scope>
    <source>
        <strain evidence="11 12">AMV1</strain>
    </source>
</reference>
<dbReference type="InterPro" id="IPR000086">
    <property type="entry name" value="NUDIX_hydrolase_dom"/>
</dbReference>
<dbReference type="InterPro" id="IPR015376">
    <property type="entry name" value="Znr_NADH_PPase"/>
</dbReference>
<keyword evidence="7" id="KW-0460">Magnesium</keyword>
<dbReference type="AlphaFoldDB" id="V4R0L9"/>
<dbReference type="CDD" id="cd03429">
    <property type="entry name" value="NUDIX_NADH_pyrophosphatase_Nudt13"/>
    <property type="match status" value="1"/>
</dbReference>
<keyword evidence="8" id="KW-0520">NAD</keyword>
<accession>V4R0L9</accession>
<feature type="domain" description="Nudix hydrolase" evidence="10">
    <location>
        <begin position="124"/>
        <end position="250"/>
    </location>
</feature>
<dbReference type="eggNOG" id="COG2816">
    <property type="taxonomic scope" value="Bacteria"/>
</dbReference>
<dbReference type="PROSITE" id="PS00893">
    <property type="entry name" value="NUDIX_BOX"/>
    <property type="match status" value="1"/>
</dbReference>
<dbReference type="Pfam" id="PF09297">
    <property type="entry name" value="Zn_ribbon_NUD"/>
    <property type="match status" value="1"/>
</dbReference>
<dbReference type="Pfam" id="PF09296">
    <property type="entry name" value="NUDIX-like"/>
    <property type="match status" value="1"/>
</dbReference>
<dbReference type="Gene3D" id="3.90.79.10">
    <property type="entry name" value="Nucleoside Triphosphate Pyrophosphohydrolase"/>
    <property type="match status" value="1"/>
</dbReference>
<dbReference type="NCBIfam" id="NF001299">
    <property type="entry name" value="PRK00241.1"/>
    <property type="match status" value="1"/>
</dbReference>
<dbReference type="InterPro" id="IPR049734">
    <property type="entry name" value="NudC-like_C"/>
</dbReference>
<evidence type="ECO:0000256" key="4">
    <source>
        <dbReference type="ARBA" id="ARBA00012381"/>
    </source>
</evidence>
<evidence type="ECO:0000256" key="9">
    <source>
        <dbReference type="ARBA" id="ARBA00023679"/>
    </source>
</evidence>
<sequence>MTDDRALLRLDGEGFGLLFSRSEAEALGASPADPLLLGHDDEGPVFALPVPEEPPQETIKAIDARSIAVQGLLPPDLLGVVAQAKSLLDWHRRHGYCGTCGHPTRFADFGYRRDCGHCGAKHFPRTDPVVIMLVTHGEACLLAHEPRFAENMVSTLAGFLEPGETIEDAVRREVVEETGVEVGRVTYHASQPWPFPSSLMIGCLAEAKGRELTIDPAEIAWARWFSREDVTRMIAKEHPEGIFVPPPTAIAHQLMRHFAEGD</sequence>
<dbReference type="GO" id="GO:0005829">
    <property type="term" value="C:cytosol"/>
    <property type="evidence" value="ECO:0007669"/>
    <property type="project" value="TreeGrafter"/>
</dbReference>
<evidence type="ECO:0000256" key="5">
    <source>
        <dbReference type="ARBA" id="ARBA00022723"/>
    </source>
</evidence>
<keyword evidence="5" id="KW-0479">Metal-binding</keyword>
<evidence type="ECO:0000313" key="11">
    <source>
        <dbReference type="EMBL" id="ESR25537.1"/>
    </source>
</evidence>
<dbReference type="PATRIC" id="fig|631454.5.peg.1630"/>
<evidence type="ECO:0000256" key="6">
    <source>
        <dbReference type="ARBA" id="ARBA00022801"/>
    </source>
</evidence>
<evidence type="ECO:0000313" key="12">
    <source>
        <dbReference type="Proteomes" id="UP000017819"/>
    </source>
</evidence>
<evidence type="ECO:0000256" key="7">
    <source>
        <dbReference type="ARBA" id="ARBA00022842"/>
    </source>
</evidence>
<evidence type="ECO:0000256" key="8">
    <source>
        <dbReference type="ARBA" id="ARBA00023027"/>
    </source>
</evidence>
<evidence type="ECO:0000256" key="3">
    <source>
        <dbReference type="ARBA" id="ARBA00009595"/>
    </source>
</evidence>
<comment type="cofactor">
    <cofactor evidence="1">
        <name>Mg(2+)</name>
        <dbReference type="ChEBI" id="CHEBI:18420"/>
    </cofactor>
</comment>
<dbReference type="GO" id="GO:0035529">
    <property type="term" value="F:NADH pyrophosphatase activity"/>
    <property type="evidence" value="ECO:0007669"/>
    <property type="project" value="TreeGrafter"/>
</dbReference>
<dbReference type="EMBL" id="AWXZ01000019">
    <property type="protein sequence ID" value="ESR25537.1"/>
    <property type="molecule type" value="Genomic_DNA"/>
</dbReference>
<dbReference type="STRING" id="631454.N177_1649"/>
<dbReference type="GO" id="GO:0019677">
    <property type="term" value="P:NAD+ catabolic process"/>
    <property type="evidence" value="ECO:0007669"/>
    <property type="project" value="TreeGrafter"/>
</dbReference>
<comment type="cofactor">
    <cofactor evidence="2">
        <name>Zn(2+)</name>
        <dbReference type="ChEBI" id="CHEBI:29105"/>
    </cofactor>
</comment>
<evidence type="ECO:0000256" key="1">
    <source>
        <dbReference type="ARBA" id="ARBA00001946"/>
    </source>
</evidence>
<dbReference type="InterPro" id="IPR015375">
    <property type="entry name" value="NADH_PPase-like_N"/>
</dbReference>
<dbReference type="PANTHER" id="PTHR42904:SF6">
    <property type="entry name" value="NAD-CAPPED RNA HYDROLASE NUDT12"/>
    <property type="match status" value="1"/>
</dbReference>
<dbReference type="Proteomes" id="UP000017819">
    <property type="component" value="Unassembled WGS sequence"/>
</dbReference>
<protein>
    <recommendedName>
        <fullName evidence="4">NAD(+) diphosphatase</fullName>
        <ecNumber evidence="4">3.6.1.22</ecNumber>
    </recommendedName>
</protein>
<dbReference type="SUPFAM" id="SSF55811">
    <property type="entry name" value="Nudix"/>
    <property type="match status" value="1"/>
</dbReference>
<dbReference type="PROSITE" id="PS51462">
    <property type="entry name" value="NUDIX"/>
    <property type="match status" value="1"/>
</dbReference>
<evidence type="ECO:0000256" key="2">
    <source>
        <dbReference type="ARBA" id="ARBA00001947"/>
    </source>
</evidence>
<proteinExistence type="inferred from homology"/>
<comment type="similarity">
    <text evidence="3">Belongs to the Nudix hydrolase family. NudC subfamily.</text>
</comment>
<dbReference type="InterPro" id="IPR020084">
    <property type="entry name" value="NUDIX_hydrolase_CS"/>
</dbReference>
<comment type="caution">
    <text evidence="11">The sequence shown here is derived from an EMBL/GenBank/DDBJ whole genome shotgun (WGS) entry which is preliminary data.</text>
</comment>
<gene>
    <name evidence="11" type="ORF">N177_1649</name>
</gene>
<keyword evidence="6 11" id="KW-0378">Hydrolase</keyword>
<keyword evidence="12" id="KW-1185">Reference proteome</keyword>
<comment type="catalytic activity">
    <reaction evidence="9">
        <text>a 5'-end NAD(+)-phospho-ribonucleoside in mRNA + H2O = a 5'-end phospho-adenosine-phospho-ribonucleoside in mRNA + beta-nicotinamide D-ribonucleotide + 2 H(+)</text>
        <dbReference type="Rhea" id="RHEA:60876"/>
        <dbReference type="Rhea" id="RHEA-COMP:15698"/>
        <dbReference type="Rhea" id="RHEA-COMP:15719"/>
        <dbReference type="ChEBI" id="CHEBI:14649"/>
        <dbReference type="ChEBI" id="CHEBI:15377"/>
        <dbReference type="ChEBI" id="CHEBI:15378"/>
        <dbReference type="ChEBI" id="CHEBI:144029"/>
        <dbReference type="ChEBI" id="CHEBI:144051"/>
    </reaction>
    <physiologicalReaction direction="left-to-right" evidence="9">
        <dbReference type="Rhea" id="RHEA:60877"/>
    </physiologicalReaction>
</comment>
<evidence type="ECO:0000259" key="10">
    <source>
        <dbReference type="PROSITE" id="PS51462"/>
    </source>
</evidence>
<dbReference type="InterPro" id="IPR015797">
    <property type="entry name" value="NUDIX_hydrolase-like_dom_sf"/>
</dbReference>
<dbReference type="GO" id="GO:0110153">
    <property type="term" value="F:RNA NAD-cap (NMN-forming) hydrolase activity"/>
    <property type="evidence" value="ECO:0007669"/>
    <property type="project" value="RHEA"/>
</dbReference>
<organism evidence="11 12">
    <name type="scientific">Lutibaculum baratangense AMV1</name>
    <dbReference type="NCBI Taxonomy" id="631454"/>
    <lineage>
        <taxon>Bacteria</taxon>
        <taxon>Pseudomonadati</taxon>
        <taxon>Pseudomonadota</taxon>
        <taxon>Alphaproteobacteria</taxon>
        <taxon>Hyphomicrobiales</taxon>
        <taxon>Tepidamorphaceae</taxon>
        <taxon>Lutibaculum</taxon>
    </lineage>
</organism>
<name>V4R0L9_9HYPH</name>